<dbReference type="Proteomes" id="UP000004947">
    <property type="component" value="Unassembled WGS sequence"/>
</dbReference>
<comment type="caution">
    <text evidence="1">The sequence shown here is derived from an EMBL/GenBank/DDBJ whole genome shotgun (WGS) entry which is preliminary data.</text>
</comment>
<organism evidence="1 2">
    <name type="scientific">Lentisphaera araneosa HTCC2155</name>
    <dbReference type="NCBI Taxonomy" id="313628"/>
    <lineage>
        <taxon>Bacteria</taxon>
        <taxon>Pseudomonadati</taxon>
        <taxon>Lentisphaerota</taxon>
        <taxon>Lentisphaeria</taxon>
        <taxon>Lentisphaerales</taxon>
        <taxon>Lentisphaeraceae</taxon>
        <taxon>Lentisphaera</taxon>
    </lineage>
</organism>
<dbReference type="RefSeq" id="WP_007279936.1">
    <property type="nucleotide sequence ID" value="NZ_ABCK01000018.1"/>
</dbReference>
<keyword evidence="2" id="KW-1185">Reference proteome</keyword>
<evidence type="ECO:0008006" key="3">
    <source>
        <dbReference type="Google" id="ProtNLM"/>
    </source>
</evidence>
<sequence>MGKVERLINALEDYNSRSEARRELCSMKADEVCPLLMNYLRREDAHENGIWAALQIMKKFSYAGVLDLLPQLLEYYPSLSWDIRETQKTIGGEDTPSLVDEFDDNVNPFSELRTLLGIDLVTFSDKGSFFSFVIKTDLTRKHEMILMEEGDFYHIYTQCGPADDEVVEQLSALNESLDLGELKIESNEGGPAALSLHYSIKRESSPAEQEKILKRLAQVADGLEKQLSDEDLI</sequence>
<gene>
    <name evidence="1" type="ORF">LNTAR_24084</name>
</gene>
<evidence type="ECO:0000313" key="1">
    <source>
        <dbReference type="EMBL" id="EDM26246.1"/>
    </source>
</evidence>
<dbReference type="STRING" id="313628.LNTAR_24084"/>
<reference evidence="1 2" key="1">
    <citation type="journal article" date="2010" name="J. Bacteriol.">
        <title>Genome sequence of Lentisphaera araneosa HTCC2155T, the type species of the order Lentisphaerales in the phylum Lentisphaerae.</title>
        <authorList>
            <person name="Thrash J.C."/>
            <person name="Cho J.C."/>
            <person name="Vergin K.L."/>
            <person name="Morris R.M."/>
            <person name="Giovannoni S.J."/>
        </authorList>
    </citation>
    <scope>NUCLEOTIDE SEQUENCE [LARGE SCALE GENOMIC DNA]</scope>
    <source>
        <strain evidence="1 2">HTCC2155</strain>
    </source>
</reference>
<dbReference type="AlphaFoldDB" id="A6DQ05"/>
<accession>A6DQ05</accession>
<proteinExistence type="predicted"/>
<name>A6DQ05_9BACT</name>
<protein>
    <recommendedName>
        <fullName evidence="3">HEAT repeat domain-containing protein</fullName>
    </recommendedName>
</protein>
<dbReference type="EMBL" id="ABCK01000018">
    <property type="protein sequence ID" value="EDM26246.1"/>
    <property type="molecule type" value="Genomic_DNA"/>
</dbReference>
<evidence type="ECO:0000313" key="2">
    <source>
        <dbReference type="Proteomes" id="UP000004947"/>
    </source>
</evidence>